<name>A0A8J3PW98_9ACTN</name>
<accession>A0A8J3PW98</accession>
<dbReference type="Proteomes" id="UP000630097">
    <property type="component" value="Unassembled WGS sequence"/>
</dbReference>
<dbReference type="RefSeq" id="WP_203885595.1">
    <property type="nucleotide sequence ID" value="NZ_BAABHH010000003.1"/>
</dbReference>
<keyword evidence="2" id="KW-1185">Reference proteome</keyword>
<proteinExistence type="predicted"/>
<dbReference type="AlphaFoldDB" id="A0A8J3PW98"/>
<comment type="caution">
    <text evidence="1">The sequence shown here is derived from an EMBL/GenBank/DDBJ whole genome shotgun (WGS) entry which is preliminary data.</text>
</comment>
<dbReference type="EMBL" id="BONV01000028">
    <property type="protein sequence ID" value="GIG82245.1"/>
    <property type="molecule type" value="Genomic_DNA"/>
</dbReference>
<organism evidence="1 2">
    <name type="scientific">Planotetraspora kaengkrachanensis</name>
    <dbReference type="NCBI Taxonomy" id="575193"/>
    <lineage>
        <taxon>Bacteria</taxon>
        <taxon>Bacillati</taxon>
        <taxon>Actinomycetota</taxon>
        <taxon>Actinomycetes</taxon>
        <taxon>Streptosporangiales</taxon>
        <taxon>Streptosporangiaceae</taxon>
        <taxon>Planotetraspora</taxon>
    </lineage>
</organism>
<evidence type="ECO:0000313" key="2">
    <source>
        <dbReference type="Proteomes" id="UP000630097"/>
    </source>
</evidence>
<protein>
    <submittedName>
        <fullName evidence="1">Uncharacterized protein</fullName>
    </submittedName>
</protein>
<sequence>MGVFYEYYRASDREAAVVRPDRSRVVANPSREVPAFDAVETKWVDPKVVLGRLVTFIGDVDFSLDLVGTVTLYPPPEGAPKSDKEWDALPEDSPYLEGPGIEELTVNVRDVLAGADDARLPLVAERWSKIEEFSHFSSVDGEYMLSLVRGLAGLARRAKASDQMLYCWSSL</sequence>
<gene>
    <name evidence="1" type="ORF">Pka01_53720</name>
</gene>
<reference evidence="1 2" key="1">
    <citation type="submission" date="2021-01" db="EMBL/GenBank/DDBJ databases">
        <title>Whole genome shotgun sequence of Planotetraspora kaengkrachanensis NBRC 104272.</title>
        <authorList>
            <person name="Komaki H."/>
            <person name="Tamura T."/>
        </authorList>
    </citation>
    <scope>NUCLEOTIDE SEQUENCE [LARGE SCALE GENOMIC DNA]</scope>
    <source>
        <strain evidence="1 2">NBRC 104272</strain>
    </source>
</reference>
<evidence type="ECO:0000313" key="1">
    <source>
        <dbReference type="EMBL" id="GIG82245.1"/>
    </source>
</evidence>